<feature type="repeat" description="TPR" evidence="3">
    <location>
        <begin position="53"/>
        <end position="86"/>
    </location>
</feature>
<gene>
    <name evidence="5" type="ORF">EP073_12055</name>
</gene>
<dbReference type="GO" id="GO:0046813">
    <property type="term" value="P:receptor-mediated virion attachment to host cell"/>
    <property type="evidence" value="ECO:0007669"/>
    <property type="project" value="TreeGrafter"/>
</dbReference>
<evidence type="ECO:0000256" key="3">
    <source>
        <dbReference type="PROSITE-ProRule" id="PRU00339"/>
    </source>
</evidence>
<keyword evidence="1" id="KW-0677">Repeat</keyword>
<keyword evidence="6" id="KW-1185">Reference proteome</keyword>
<dbReference type="KEGG" id="gtl:EP073_12055"/>
<dbReference type="PANTHER" id="PTHR44858:SF1">
    <property type="entry name" value="UDP-N-ACETYLGLUCOSAMINE--PEPTIDE N-ACETYLGLUCOSAMINYLTRANSFERASE SPINDLY-RELATED"/>
    <property type="match status" value="1"/>
</dbReference>
<dbReference type="InterPro" id="IPR050498">
    <property type="entry name" value="Ycf3"/>
</dbReference>
<evidence type="ECO:0000256" key="1">
    <source>
        <dbReference type="ARBA" id="ARBA00022737"/>
    </source>
</evidence>
<reference evidence="5 6" key="1">
    <citation type="submission" date="2019-01" db="EMBL/GenBank/DDBJ databases">
        <title>Geovibrio thiophilus DSM 11263, complete genome.</title>
        <authorList>
            <person name="Spring S."/>
            <person name="Bunk B."/>
            <person name="Sproer C."/>
        </authorList>
    </citation>
    <scope>NUCLEOTIDE SEQUENCE [LARGE SCALE GENOMIC DNA]</scope>
    <source>
        <strain evidence="5 6">DSM 11263</strain>
    </source>
</reference>
<dbReference type="EMBL" id="CP035108">
    <property type="protein sequence ID" value="QAR34110.1"/>
    <property type="molecule type" value="Genomic_DNA"/>
</dbReference>
<feature type="repeat" description="TPR" evidence="3">
    <location>
        <begin position="87"/>
        <end position="120"/>
    </location>
</feature>
<dbReference type="GO" id="GO:0009279">
    <property type="term" value="C:cell outer membrane"/>
    <property type="evidence" value="ECO:0007669"/>
    <property type="project" value="TreeGrafter"/>
</dbReference>
<evidence type="ECO:0000256" key="4">
    <source>
        <dbReference type="SAM" id="SignalP"/>
    </source>
</evidence>
<dbReference type="Proteomes" id="UP000287502">
    <property type="component" value="Chromosome"/>
</dbReference>
<dbReference type="Pfam" id="PF12895">
    <property type="entry name" value="ANAPC3"/>
    <property type="match status" value="1"/>
</dbReference>
<proteinExistence type="predicted"/>
<evidence type="ECO:0000256" key="2">
    <source>
        <dbReference type="ARBA" id="ARBA00022803"/>
    </source>
</evidence>
<dbReference type="PROSITE" id="PS50005">
    <property type="entry name" value="TPR"/>
    <property type="match status" value="4"/>
</dbReference>
<evidence type="ECO:0000313" key="5">
    <source>
        <dbReference type="EMBL" id="QAR34110.1"/>
    </source>
</evidence>
<feature type="repeat" description="TPR" evidence="3">
    <location>
        <begin position="156"/>
        <end position="189"/>
    </location>
</feature>
<keyword evidence="2 3" id="KW-0802">TPR repeat</keyword>
<keyword evidence="4" id="KW-0732">Signal</keyword>
<organism evidence="5 6">
    <name type="scientific">Geovibrio thiophilus</name>
    <dbReference type="NCBI Taxonomy" id="139438"/>
    <lineage>
        <taxon>Bacteria</taxon>
        <taxon>Pseudomonadati</taxon>
        <taxon>Deferribacterota</taxon>
        <taxon>Deferribacteres</taxon>
        <taxon>Deferribacterales</taxon>
        <taxon>Geovibrionaceae</taxon>
        <taxon>Geovibrio</taxon>
    </lineage>
</organism>
<feature type="chain" id="PRO_5018737367" evidence="4">
    <location>
        <begin position="21"/>
        <end position="318"/>
    </location>
</feature>
<dbReference type="PANTHER" id="PTHR44858">
    <property type="entry name" value="TETRATRICOPEPTIDE REPEAT PROTEIN 6"/>
    <property type="match status" value="1"/>
</dbReference>
<dbReference type="InterPro" id="IPR011990">
    <property type="entry name" value="TPR-like_helical_dom_sf"/>
</dbReference>
<dbReference type="SMART" id="SM00028">
    <property type="entry name" value="TPR"/>
    <property type="match status" value="5"/>
</dbReference>
<evidence type="ECO:0000313" key="6">
    <source>
        <dbReference type="Proteomes" id="UP000287502"/>
    </source>
</evidence>
<dbReference type="SUPFAM" id="SSF48452">
    <property type="entry name" value="TPR-like"/>
    <property type="match status" value="1"/>
</dbReference>
<dbReference type="InterPro" id="IPR019734">
    <property type="entry name" value="TPR_rpt"/>
</dbReference>
<name>A0A3R5X4B7_9BACT</name>
<dbReference type="AlphaFoldDB" id="A0A3R5X4B7"/>
<accession>A0A3R5X4B7</accession>
<dbReference type="RefSeq" id="WP_128467415.1">
    <property type="nucleotide sequence ID" value="NZ_CP035108.1"/>
</dbReference>
<dbReference type="OrthoDB" id="9790037at2"/>
<dbReference type="Pfam" id="PF13414">
    <property type="entry name" value="TPR_11"/>
    <property type="match status" value="1"/>
</dbReference>
<feature type="repeat" description="TPR" evidence="3">
    <location>
        <begin position="122"/>
        <end position="155"/>
    </location>
</feature>
<sequence>MRLYVLILAAALAACAPKAALELQKNGREALAAGNAPLAAGYLEKAVQEHDSGENRALLGDAYFAMKEYDRAFYEYTRAVNRNKNTAYLHYKRGEILFILEKYNEAIMELDEALTQKPLSFARANTLIGLAYAELGNTKQAFFYLNRGIEAQENSTEAYLGRSKAYMKAGSPEQAIVDVTRAIQLDPKNAEAYFQRAQILFAVSKTGDGIKDLETALILDHNMEKAFSEAAWVLSTHPDPYFRDGAKAVIYGRKAYALKPDNENAVRLAAAFAENDQFDKAVSVIDEQISKEKDLVEVDGLRVWKEMYGKGIKYRRDK</sequence>
<protein>
    <submittedName>
        <fullName evidence="5">Tetratricopeptide repeat protein</fullName>
    </submittedName>
</protein>
<dbReference type="Pfam" id="PF13181">
    <property type="entry name" value="TPR_8"/>
    <property type="match status" value="1"/>
</dbReference>
<dbReference type="Gene3D" id="1.25.40.10">
    <property type="entry name" value="Tetratricopeptide repeat domain"/>
    <property type="match status" value="2"/>
</dbReference>
<feature type="signal peptide" evidence="4">
    <location>
        <begin position="1"/>
        <end position="20"/>
    </location>
</feature>
<dbReference type="PROSITE" id="PS51257">
    <property type="entry name" value="PROKAR_LIPOPROTEIN"/>
    <property type="match status" value="1"/>
</dbReference>